<sequence>MRRSFYHYLMTLRGTPNNSINQFADSVAKDIQFPKQATDYHELSTYLEMNANYLSTMDIFDELWGKYQENNH</sequence>
<proteinExistence type="inferred from homology"/>
<dbReference type="Gene3D" id="1.10.150.260">
    <property type="entry name" value="YozE SAM-like"/>
    <property type="match status" value="1"/>
</dbReference>
<dbReference type="AlphaFoldDB" id="A0A2Z5Y2B6"/>
<feature type="domain" description="YozE SAM-like" evidence="2">
    <location>
        <begin position="4"/>
        <end position="69"/>
    </location>
</feature>
<organism evidence="3 4">
    <name type="scientific">Melissococcus plutonius</name>
    <dbReference type="NCBI Taxonomy" id="33970"/>
    <lineage>
        <taxon>Bacteria</taxon>
        <taxon>Bacillati</taxon>
        <taxon>Bacillota</taxon>
        <taxon>Bacilli</taxon>
        <taxon>Lactobacillales</taxon>
        <taxon>Enterococcaceae</taxon>
        <taxon>Melissococcus</taxon>
    </lineage>
</organism>
<dbReference type="EMBL" id="AP018492">
    <property type="protein sequence ID" value="BBC60934.1"/>
    <property type="molecule type" value="Genomic_DNA"/>
</dbReference>
<protein>
    <recommendedName>
        <fullName evidence="1">UPF0346 protein DAT561_0820</fullName>
    </recommendedName>
</protein>
<name>A0A2Z5Y2B6_9ENTE</name>
<evidence type="ECO:0000259" key="2">
    <source>
        <dbReference type="Pfam" id="PF06855"/>
    </source>
</evidence>
<dbReference type="SUPFAM" id="SSF140652">
    <property type="entry name" value="YozE-like"/>
    <property type="match status" value="1"/>
</dbReference>
<gene>
    <name evidence="3" type="ORF">DAT561_0820</name>
</gene>
<dbReference type="GeneID" id="57043368"/>
<dbReference type="RefSeq" id="WP_013774018.1">
    <property type="nucleotide sequence ID" value="NZ_AP018492.1"/>
</dbReference>
<dbReference type="InterPro" id="IPR023089">
    <property type="entry name" value="YozE_SAM-like"/>
</dbReference>
<reference evidence="3 4" key="1">
    <citation type="submission" date="2018-01" db="EMBL/GenBank/DDBJ databases">
        <title>Whole genome sequence of Melissococcus plutonius DAT561.</title>
        <authorList>
            <person name="Okumura K."/>
            <person name="Takamatsu D."/>
            <person name="Okura M."/>
        </authorList>
    </citation>
    <scope>NUCLEOTIDE SEQUENCE [LARGE SCALE GENOMIC DNA]</scope>
    <source>
        <strain evidence="3 4">DAT561</strain>
    </source>
</reference>
<dbReference type="InterPro" id="IPR010673">
    <property type="entry name" value="UPF0346"/>
</dbReference>
<evidence type="ECO:0000256" key="1">
    <source>
        <dbReference type="HAMAP-Rule" id="MF_01538"/>
    </source>
</evidence>
<dbReference type="PIRSF" id="PIRSF037262">
    <property type="entry name" value="UCP037262"/>
    <property type="match status" value="1"/>
</dbReference>
<evidence type="ECO:0000313" key="4">
    <source>
        <dbReference type="Proteomes" id="UP000269226"/>
    </source>
</evidence>
<dbReference type="OMA" id="WLMTNRN"/>
<dbReference type="Proteomes" id="UP000269226">
    <property type="component" value="Chromosome"/>
</dbReference>
<accession>A0A2Z5Y2B6</accession>
<dbReference type="NCBIfam" id="NF010193">
    <property type="entry name" value="PRK13672.1"/>
    <property type="match status" value="1"/>
</dbReference>
<dbReference type="HAMAP" id="MF_01538">
    <property type="entry name" value="UPF0346"/>
    <property type="match status" value="1"/>
</dbReference>
<comment type="similarity">
    <text evidence="1">Belongs to the UPF0346 family.</text>
</comment>
<dbReference type="Pfam" id="PF06855">
    <property type="entry name" value="YozE_SAM_like"/>
    <property type="match status" value="1"/>
</dbReference>
<dbReference type="InterPro" id="IPR036806">
    <property type="entry name" value="YozE_SAM-like_sf"/>
</dbReference>
<evidence type="ECO:0000313" key="3">
    <source>
        <dbReference type="EMBL" id="BBC60934.1"/>
    </source>
</evidence>